<name>A0ABX3A4P7_9GAMM</name>
<reference evidence="1 2" key="1">
    <citation type="submission" date="2016-08" db="EMBL/GenBank/DDBJ databases">
        <title>Draft genome sequence of Candidatus Piscirickettsia litoralis, from seawater.</title>
        <authorList>
            <person name="Wan X."/>
            <person name="Lee A.J."/>
            <person name="Hou S."/>
            <person name="Donachie S.P."/>
        </authorList>
    </citation>
    <scope>NUCLEOTIDE SEQUENCE [LARGE SCALE GENOMIC DNA]</scope>
    <source>
        <strain evidence="1 2">Y2</strain>
    </source>
</reference>
<sequence>MIINYDGKKIDFNQTHSLSVEESDLVFHQETNDQILRLQPHLAPRMDEIADFIVYCFKRGDHEIHLNDHLAKSSTAIPKHNN</sequence>
<dbReference type="RefSeq" id="WP_069313267.1">
    <property type="nucleotide sequence ID" value="NZ_MDTU01000001.1"/>
</dbReference>
<evidence type="ECO:0000313" key="1">
    <source>
        <dbReference type="EMBL" id="ODN43470.1"/>
    </source>
</evidence>
<dbReference type="EMBL" id="MDTU01000001">
    <property type="protein sequence ID" value="ODN43470.1"/>
    <property type="molecule type" value="Genomic_DNA"/>
</dbReference>
<comment type="caution">
    <text evidence="1">The sequence shown here is derived from an EMBL/GenBank/DDBJ whole genome shotgun (WGS) entry which is preliminary data.</text>
</comment>
<keyword evidence="2" id="KW-1185">Reference proteome</keyword>
<evidence type="ECO:0000313" key="2">
    <source>
        <dbReference type="Proteomes" id="UP000094329"/>
    </source>
</evidence>
<protein>
    <submittedName>
        <fullName evidence="1">Uncharacterized protein</fullName>
    </submittedName>
</protein>
<proteinExistence type="predicted"/>
<gene>
    <name evidence="1" type="ORF">BGC07_11735</name>
</gene>
<dbReference type="Proteomes" id="UP000094329">
    <property type="component" value="Unassembled WGS sequence"/>
</dbReference>
<accession>A0ABX3A4P7</accession>
<organism evidence="1 2">
    <name type="scientific">Piscirickettsia litoralis</name>
    <dbReference type="NCBI Taxonomy" id="1891921"/>
    <lineage>
        <taxon>Bacteria</taxon>
        <taxon>Pseudomonadati</taxon>
        <taxon>Pseudomonadota</taxon>
        <taxon>Gammaproteobacteria</taxon>
        <taxon>Thiotrichales</taxon>
        <taxon>Piscirickettsiaceae</taxon>
        <taxon>Piscirickettsia</taxon>
    </lineage>
</organism>